<proteinExistence type="predicted"/>
<feature type="transmembrane region" description="Helical" evidence="1">
    <location>
        <begin position="193"/>
        <end position="215"/>
    </location>
</feature>
<keyword evidence="1" id="KW-1133">Transmembrane helix</keyword>
<feature type="transmembrane region" description="Helical" evidence="1">
    <location>
        <begin position="40"/>
        <end position="60"/>
    </location>
</feature>
<sequence>MHLQQVIPLIAFILATYSVIGNDVIQTLGTFLTSNHKKKWWVLWFYAGSILTIVLVYGWITHQGDVSYGRLNMIPLPENMPYWYIIPPIVLIILTRFGLPVSTTFMILSVFSSQAVIEKMILKSVLGYALAFVFAFAIYLLIAKRFESKESISRSEKDKAKKGWLVAQWLSTGLLWSQWLVQDFANLYVYLPRQLTLIELVTSLIIILVLMAHLFRSRGGKIQEIVHSKSNTQHIRSATFIDLTYAIVLFLFTELSSVPMSTTWVFIGILAGREIAISYRLNKNEIGNSRKQIFRDLYKVNIGLIVSILLAYAVGMLNVMEV</sequence>
<name>A0A1I0Y136_9BACT</name>
<dbReference type="Proteomes" id="UP000198790">
    <property type="component" value="Unassembled WGS sequence"/>
</dbReference>
<dbReference type="EMBL" id="FOKK01000004">
    <property type="protein sequence ID" value="SFB06922.1"/>
    <property type="molecule type" value="Genomic_DNA"/>
</dbReference>
<evidence type="ECO:0000256" key="1">
    <source>
        <dbReference type="SAM" id="Phobius"/>
    </source>
</evidence>
<feature type="transmembrane region" description="Helical" evidence="1">
    <location>
        <begin position="81"/>
        <end position="108"/>
    </location>
</feature>
<evidence type="ECO:0008006" key="4">
    <source>
        <dbReference type="Google" id="ProtNLM"/>
    </source>
</evidence>
<feature type="transmembrane region" description="Helical" evidence="1">
    <location>
        <begin position="120"/>
        <end position="142"/>
    </location>
</feature>
<keyword evidence="1" id="KW-0472">Membrane</keyword>
<keyword evidence="3" id="KW-1185">Reference proteome</keyword>
<dbReference type="RefSeq" id="WP_092895422.1">
    <property type="nucleotide sequence ID" value="NZ_FOKK01000004.1"/>
</dbReference>
<feature type="transmembrane region" description="Helical" evidence="1">
    <location>
        <begin position="264"/>
        <end position="281"/>
    </location>
</feature>
<dbReference type="STRING" id="237018.SAMN04489723_10454"/>
<keyword evidence="1" id="KW-0812">Transmembrane</keyword>
<evidence type="ECO:0000313" key="3">
    <source>
        <dbReference type="Proteomes" id="UP000198790"/>
    </source>
</evidence>
<protein>
    <recommendedName>
        <fullName evidence="4">Phosphate/sulfate permease</fullName>
    </recommendedName>
</protein>
<dbReference type="AlphaFoldDB" id="A0A1I0Y136"/>
<organism evidence="2 3">
    <name type="scientific">Algoriphagus aquimarinus</name>
    <dbReference type="NCBI Taxonomy" id="237018"/>
    <lineage>
        <taxon>Bacteria</taxon>
        <taxon>Pseudomonadati</taxon>
        <taxon>Bacteroidota</taxon>
        <taxon>Cytophagia</taxon>
        <taxon>Cytophagales</taxon>
        <taxon>Cyclobacteriaceae</taxon>
        <taxon>Algoriphagus</taxon>
    </lineage>
</organism>
<dbReference type="OrthoDB" id="246859at2"/>
<reference evidence="2 3" key="1">
    <citation type="submission" date="2016-10" db="EMBL/GenBank/DDBJ databases">
        <authorList>
            <person name="de Groot N.N."/>
        </authorList>
    </citation>
    <scope>NUCLEOTIDE SEQUENCE [LARGE SCALE GENOMIC DNA]</scope>
    <source>
        <strain evidence="2 3">DSM 23399</strain>
    </source>
</reference>
<feature type="transmembrane region" description="Helical" evidence="1">
    <location>
        <begin position="302"/>
        <end position="320"/>
    </location>
</feature>
<feature type="transmembrane region" description="Helical" evidence="1">
    <location>
        <begin position="235"/>
        <end position="252"/>
    </location>
</feature>
<evidence type="ECO:0000313" key="2">
    <source>
        <dbReference type="EMBL" id="SFB06922.1"/>
    </source>
</evidence>
<feature type="transmembrane region" description="Helical" evidence="1">
    <location>
        <begin position="163"/>
        <end position="181"/>
    </location>
</feature>
<accession>A0A1I0Y136</accession>
<gene>
    <name evidence="2" type="ORF">SAMN04489723_10454</name>
</gene>